<evidence type="ECO:0000313" key="1">
    <source>
        <dbReference type="EMBL" id="ATL69316.1"/>
    </source>
</evidence>
<gene>
    <name evidence="1" type="ORF">CRH09_27205</name>
</gene>
<dbReference type="EMBL" id="CP023778">
    <property type="protein sequence ID" value="ATL69316.1"/>
    <property type="molecule type" value="Genomic_DNA"/>
</dbReference>
<sequence length="178" mass="18817">MASHKIFHDQRGLTRAQLAIELRHIADRLESGRDLLLHRGGSAVHKSRRKTTVTMVLAAASLGLAFAAPTASADIDSVTVASGFGFGTSTAYGTGCTYTVTATAMPGDLIGFWDGRGVFDPTGLQRVGDNGQVTARWTPYATGPHQIWAYSQPHYSSTTTQVDVGRGIDLGVGCVVLP</sequence>
<dbReference type="KEGG" id="ntp:CRH09_27205"/>
<dbReference type="RefSeq" id="WP_098696350.1">
    <property type="nucleotide sequence ID" value="NZ_CP023778.1"/>
</dbReference>
<dbReference type="Proteomes" id="UP000221961">
    <property type="component" value="Chromosome"/>
</dbReference>
<dbReference type="GeneID" id="88360992"/>
<reference evidence="1 2" key="1">
    <citation type="submission" date="2017-10" db="EMBL/GenBank/DDBJ databases">
        <title>Comparative genomics between pathogenic Norcardia.</title>
        <authorList>
            <person name="Zeng L."/>
        </authorList>
    </citation>
    <scope>NUCLEOTIDE SEQUENCE [LARGE SCALE GENOMIC DNA]</scope>
    <source>
        <strain evidence="1 2">NC_YFY_NT001</strain>
    </source>
</reference>
<dbReference type="AlphaFoldDB" id="A0A291RP25"/>
<name>A0A291RP25_9NOCA</name>
<evidence type="ECO:0000313" key="2">
    <source>
        <dbReference type="Proteomes" id="UP000221961"/>
    </source>
</evidence>
<protein>
    <submittedName>
        <fullName evidence="1">Uncharacterized protein</fullName>
    </submittedName>
</protein>
<accession>A0A291RP25</accession>
<organism evidence="1 2">
    <name type="scientific">Nocardia terpenica</name>
    <dbReference type="NCBI Taxonomy" id="455432"/>
    <lineage>
        <taxon>Bacteria</taxon>
        <taxon>Bacillati</taxon>
        <taxon>Actinomycetota</taxon>
        <taxon>Actinomycetes</taxon>
        <taxon>Mycobacteriales</taxon>
        <taxon>Nocardiaceae</taxon>
        <taxon>Nocardia</taxon>
    </lineage>
</organism>
<proteinExistence type="predicted"/>